<dbReference type="EMBL" id="CP046452">
    <property type="protein sequence ID" value="QGU01112.1"/>
    <property type="molecule type" value="Genomic_DNA"/>
</dbReference>
<evidence type="ECO:0000313" key="4">
    <source>
        <dbReference type="Proteomes" id="UP000427071"/>
    </source>
</evidence>
<keyword evidence="4" id="KW-1185">Reference proteome</keyword>
<dbReference type="Proteomes" id="UP000427071">
    <property type="component" value="Chromosome"/>
</dbReference>
<dbReference type="InterPro" id="IPR048716">
    <property type="entry name" value="Phosphatase-like_N"/>
</dbReference>
<dbReference type="PANTHER" id="PTHR43428:SF1">
    <property type="entry name" value="ARSENATE REDUCTASE"/>
    <property type="match status" value="1"/>
</dbReference>
<dbReference type="SUPFAM" id="SSF52788">
    <property type="entry name" value="Phosphotyrosine protein phosphatases I"/>
    <property type="match status" value="1"/>
</dbReference>
<feature type="domain" description="Rhodanese" evidence="2">
    <location>
        <begin position="57"/>
        <end position="119"/>
    </location>
</feature>
<keyword evidence="3" id="KW-0808">Transferase</keyword>
<dbReference type="Pfam" id="PF21234">
    <property type="entry name" value="Phosphatase-like_N"/>
    <property type="match status" value="1"/>
</dbReference>
<name>A0A6B8V7J4_9CORY</name>
<dbReference type="PROSITE" id="PS50206">
    <property type="entry name" value="RHODANESE_3"/>
    <property type="match status" value="1"/>
</dbReference>
<dbReference type="GO" id="GO:0046685">
    <property type="term" value="P:response to arsenic-containing substance"/>
    <property type="evidence" value="ECO:0007669"/>
    <property type="project" value="UniProtKB-KW"/>
</dbReference>
<dbReference type="NCBIfam" id="NF046112">
    <property type="entry name" value="MSMEG_6209_Nter"/>
    <property type="match status" value="1"/>
</dbReference>
<dbReference type="RefSeq" id="WP_156191547.1">
    <property type="nucleotide sequence ID" value="NZ_CP046452.1"/>
</dbReference>
<evidence type="ECO:0000313" key="3">
    <source>
        <dbReference type="EMBL" id="QGU01112.1"/>
    </source>
</evidence>
<dbReference type="Gene3D" id="3.40.50.2300">
    <property type="match status" value="1"/>
</dbReference>
<dbReference type="InterPro" id="IPR001763">
    <property type="entry name" value="Rhodanese-like_dom"/>
</dbReference>
<dbReference type="GO" id="GO:0102100">
    <property type="term" value="F:mycothiol-arsenate ligase activity"/>
    <property type="evidence" value="ECO:0007669"/>
    <property type="project" value="UniProtKB-EC"/>
</dbReference>
<reference evidence="4" key="1">
    <citation type="submission" date="2019-11" db="EMBL/GenBank/DDBJ databases">
        <title>Complete genome sequence of Corynebacterium kalinowskii 1959, a novel Corynebacterium species isolated from soil of a small paddock in Vilsendorf, Germany.</title>
        <authorList>
            <person name="Schaffert L."/>
            <person name="Ruwe M."/>
            <person name="Milse J."/>
            <person name="Hanuschka K."/>
            <person name="Ortseifen V."/>
            <person name="Droste J."/>
            <person name="Brandt D."/>
            <person name="Schlueter L."/>
            <person name="Kutter Y."/>
            <person name="Vinke S."/>
            <person name="Viehoefer P."/>
            <person name="Jacob L."/>
            <person name="Luebke N.-C."/>
            <person name="Schulte-Berndt E."/>
            <person name="Hain C."/>
            <person name="Linder M."/>
            <person name="Schmidt P."/>
            <person name="Wollenschlaeger L."/>
            <person name="Luttermann T."/>
            <person name="Thieme E."/>
            <person name="Hassa J."/>
            <person name="Haak M."/>
            <person name="Wittchen M."/>
            <person name="Mentz A."/>
            <person name="Persicke M."/>
            <person name="Busche T."/>
            <person name="Ruckert C."/>
        </authorList>
    </citation>
    <scope>NUCLEOTIDE SEQUENCE [LARGE SCALE GENOMIC DNA]</scope>
    <source>
        <strain evidence="4">1959</strain>
    </source>
</reference>
<dbReference type="PANTHER" id="PTHR43428">
    <property type="entry name" value="ARSENATE REDUCTASE"/>
    <property type="match status" value="1"/>
</dbReference>
<dbReference type="AlphaFoldDB" id="A0A6B8V7J4"/>
<evidence type="ECO:0000256" key="1">
    <source>
        <dbReference type="ARBA" id="ARBA00022849"/>
    </source>
</evidence>
<sequence length="203" mass="22481">MSARDFEIVREDLHRRYGHLIDATQINAIVDETIVEQNATAKLTAFLPVFVERFASEKLETLLDGQEAHPRQEVLFACERNAGRSQLAAAIMRHIAGDDVFVRSVGINARGGINPTVLRVLEERGISTEGLYQKEISPRVSHRADLVVLLGINEIPGVPGDRYVRWDIADPEGASIEEVRDIADKIEAEIRGLLPKLNVAVPA</sequence>
<keyword evidence="1" id="KW-0059">Arsenical resistance</keyword>
<accession>A0A6B8V7J4</accession>
<protein>
    <submittedName>
        <fullName evidence="3">Arsenate-mycothiol transferase ArsC2</fullName>
        <ecNumber evidence="3">2.8.4.2</ecNumber>
    </submittedName>
</protein>
<dbReference type="EC" id="2.8.4.2" evidence="3"/>
<dbReference type="KEGG" id="ckw:CKALI_01060"/>
<dbReference type="Gene3D" id="1.10.8.1060">
    <property type="entry name" value="Corynebacterium glutamicum thioredoxin-dependent arsenate reductase, N-terminal domain"/>
    <property type="match status" value="1"/>
</dbReference>
<dbReference type="Pfam" id="PF01451">
    <property type="entry name" value="LMWPc"/>
    <property type="match status" value="1"/>
</dbReference>
<dbReference type="InterPro" id="IPR036196">
    <property type="entry name" value="Ptyr_pPase_sf"/>
</dbReference>
<proteinExistence type="predicted"/>
<evidence type="ECO:0000259" key="2">
    <source>
        <dbReference type="PROSITE" id="PS50206"/>
    </source>
</evidence>
<dbReference type="SMART" id="SM00226">
    <property type="entry name" value="LMWPc"/>
    <property type="match status" value="1"/>
</dbReference>
<organism evidence="3 4">
    <name type="scientific">Corynebacterium kalinowskii</name>
    <dbReference type="NCBI Taxonomy" id="2675216"/>
    <lineage>
        <taxon>Bacteria</taxon>
        <taxon>Bacillati</taxon>
        <taxon>Actinomycetota</taxon>
        <taxon>Actinomycetes</taxon>
        <taxon>Mycobacteriales</taxon>
        <taxon>Corynebacteriaceae</taxon>
        <taxon>Corynebacterium</taxon>
    </lineage>
</organism>
<gene>
    <name evidence="3" type="primary">arsC2</name>
    <name evidence="3" type="ORF">CKALI_01060</name>
</gene>
<dbReference type="InterPro" id="IPR023485">
    <property type="entry name" value="Ptyr_pPase"/>
</dbReference>